<gene>
    <name evidence="3" type="ORF">QWZ14_07145</name>
</gene>
<dbReference type="PROSITE" id="PS50110">
    <property type="entry name" value="RESPONSE_REGULATORY"/>
    <property type="match status" value="1"/>
</dbReference>
<dbReference type="Gene3D" id="3.40.50.2300">
    <property type="match status" value="1"/>
</dbReference>
<reference evidence="4" key="1">
    <citation type="journal article" date="2019" name="Int. J. Syst. Evol. Microbiol.">
        <title>The Global Catalogue of Microorganisms (GCM) 10K type strain sequencing project: providing services to taxonomists for standard genome sequencing and annotation.</title>
        <authorList>
            <consortium name="The Broad Institute Genomics Platform"/>
            <consortium name="The Broad Institute Genome Sequencing Center for Infectious Disease"/>
            <person name="Wu L."/>
            <person name="Ma J."/>
        </authorList>
    </citation>
    <scope>NUCLEOTIDE SEQUENCE [LARGE SCALE GENOMIC DNA]</scope>
    <source>
        <strain evidence="4">CECT 7131</strain>
    </source>
</reference>
<dbReference type="RefSeq" id="WP_290315935.1">
    <property type="nucleotide sequence ID" value="NZ_JAUFPN010000060.1"/>
</dbReference>
<evidence type="ECO:0000259" key="2">
    <source>
        <dbReference type="PROSITE" id="PS50110"/>
    </source>
</evidence>
<feature type="domain" description="Response regulatory" evidence="2">
    <location>
        <begin position="3"/>
        <end position="119"/>
    </location>
</feature>
<organism evidence="3 4">
    <name type="scientific">Paeniroseomonas aquatica</name>
    <dbReference type="NCBI Taxonomy" id="373043"/>
    <lineage>
        <taxon>Bacteria</taxon>
        <taxon>Pseudomonadati</taxon>
        <taxon>Pseudomonadota</taxon>
        <taxon>Alphaproteobacteria</taxon>
        <taxon>Acetobacterales</taxon>
        <taxon>Acetobacteraceae</taxon>
        <taxon>Paeniroseomonas</taxon>
    </lineage>
</organism>
<proteinExistence type="predicted"/>
<dbReference type="InterPro" id="IPR001789">
    <property type="entry name" value="Sig_transdc_resp-reg_receiver"/>
</dbReference>
<protein>
    <submittedName>
        <fullName evidence="3">Response regulator</fullName>
    </submittedName>
</protein>
<evidence type="ECO:0000256" key="1">
    <source>
        <dbReference type="PROSITE-ProRule" id="PRU00169"/>
    </source>
</evidence>
<sequence>MLQVLIIEDDVIIGMLLARILVGMGHEVIGVEGTEEGAVAAAARNPPGLILADKRLSAGSGQAAIKRIIHTGFVPHIWMSGGPARRGDAKSRGDAQIGVADLQKPFTEQGLKAAIAQVTRLGASATAADAATIGEQAKGGRPRR</sequence>
<feature type="modified residue" description="4-aspartylphosphate" evidence="1">
    <location>
        <position position="53"/>
    </location>
</feature>
<evidence type="ECO:0000313" key="4">
    <source>
        <dbReference type="Proteomes" id="UP001529369"/>
    </source>
</evidence>
<dbReference type="EMBL" id="JAUFPN010000060">
    <property type="protein sequence ID" value="MDN3564149.1"/>
    <property type="molecule type" value="Genomic_DNA"/>
</dbReference>
<name>A0ABT8A3M5_9PROT</name>
<dbReference type="Proteomes" id="UP001529369">
    <property type="component" value="Unassembled WGS sequence"/>
</dbReference>
<dbReference type="SMART" id="SM00448">
    <property type="entry name" value="REC"/>
    <property type="match status" value="1"/>
</dbReference>
<comment type="caution">
    <text evidence="3">The sequence shown here is derived from an EMBL/GenBank/DDBJ whole genome shotgun (WGS) entry which is preliminary data.</text>
</comment>
<dbReference type="SUPFAM" id="SSF52172">
    <property type="entry name" value="CheY-like"/>
    <property type="match status" value="1"/>
</dbReference>
<evidence type="ECO:0000313" key="3">
    <source>
        <dbReference type="EMBL" id="MDN3564149.1"/>
    </source>
</evidence>
<dbReference type="InterPro" id="IPR011006">
    <property type="entry name" value="CheY-like_superfamily"/>
</dbReference>
<keyword evidence="4" id="KW-1185">Reference proteome</keyword>
<accession>A0ABT8A3M5</accession>
<keyword evidence="1" id="KW-0597">Phosphoprotein</keyword>